<dbReference type="EMBL" id="SNXK01000001">
    <property type="protein sequence ID" value="TDP42447.1"/>
    <property type="molecule type" value="Genomic_DNA"/>
</dbReference>
<organism evidence="1 2">
    <name type="scientific">Nocardia ignorata</name>
    <dbReference type="NCBI Taxonomy" id="145285"/>
    <lineage>
        <taxon>Bacteria</taxon>
        <taxon>Bacillati</taxon>
        <taxon>Actinomycetota</taxon>
        <taxon>Actinomycetes</taxon>
        <taxon>Mycobacteriales</taxon>
        <taxon>Nocardiaceae</taxon>
        <taxon>Nocardia</taxon>
    </lineage>
</organism>
<comment type="caution">
    <text evidence="1">The sequence shown here is derived from an EMBL/GenBank/DDBJ whole genome shotgun (WGS) entry which is preliminary data.</text>
</comment>
<evidence type="ECO:0000313" key="1">
    <source>
        <dbReference type="EMBL" id="TDP42447.1"/>
    </source>
</evidence>
<dbReference type="RefSeq" id="WP_208115318.1">
    <property type="nucleotide sequence ID" value="NZ_JBHXPO010000012.1"/>
</dbReference>
<protein>
    <recommendedName>
        <fullName evidence="3">Helix-turn-helix protein</fullName>
    </recommendedName>
</protein>
<dbReference type="InterPro" id="IPR001387">
    <property type="entry name" value="Cro/C1-type_HTH"/>
</dbReference>
<dbReference type="InterPro" id="IPR010982">
    <property type="entry name" value="Lambda_DNA-bd_dom_sf"/>
</dbReference>
<dbReference type="Proteomes" id="UP000295087">
    <property type="component" value="Unassembled WGS sequence"/>
</dbReference>
<dbReference type="AlphaFoldDB" id="A0A4R6PVR1"/>
<keyword evidence="2" id="KW-1185">Reference proteome</keyword>
<sequence length="147" mass="16576">MVQFRNLNISPDAPVSEWPTEAVQTALERGDLRDWRRIGAELRRDPWGRIARRLEEILSHSRPYGVAELMEGLLERARERAEADERREVADEVRRAVADSGLTSAEFAASVGTSGSRLSTYMSGKVVPSSTMMVRIRRVADRHRSVA</sequence>
<dbReference type="GO" id="GO:0003677">
    <property type="term" value="F:DNA binding"/>
    <property type="evidence" value="ECO:0007669"/>
    <property type="project" value="InterPro"/>
</dbReference>
<dbReference type="SUPFAM" id="SSF47413">
    <property type="entry name" value="lambda repressor-like DNA-binding domains"/>
    <property type="match status" value="1"/>
</dbReference>
<proteinExistence type="predicted"/>
<accession>A0A4R6PVR1</accession>
<reference evidence="1 2" key="1">
    <citation type="submission" date="2019-03" db="EMBL/GenBank/DDBJ databases">
        <title>Genomic Encyclopedia of Type Strains, Phase IV (KMG-IV): sequencing the most valuable type-strain genomes for metagenomic binning, comparative biology and taxonomic classification.</title>
        <authorList>
            <person name="Goeker M."/>
        </authorList>
    </citation>
    <scope>NUCLEOTIDE SEQUENCE [LARGE SCALE GENOMIC DNA]</scope>
    <source>
        <strain evidence="1 2">DSM 44496</strain>
    </source>
</reference>
<dbReference type="Gene3D" id="1.10.260.40">
    <property type="entry name" value="lambda repressor-like DNA-binding domains"/>
    <property type="match status" value="1"/>
</dbReference>
<dbReference type="CDD" id="cd00093">
    <property type="entry name" value="HTH_XRE"/>
    <property type="match status" value="1"/>
</dbReference>
<name>A0A4R6PVR1_NOCIG</name>
<evidence type="ECO:0000313" key="2">
    <source>
        <dbReference type="Proteomes" id="UP000295087"/>
    </source>
</evidence>
<gene>
    <name evidence="1" type="ORF">DFR75_1011558</name>
</gene>
<evidence type="ECO:0008006" key="3">
    <source>
        <dbReference type="Google" id="ProtNLM"/>
    </source>
</evidence>